<dbReference type="GO" id="GO:0008757">
    <property type="term" value="F:S-adenosylmethionine-dependent methyltransferase activity"/>
    <property type="evidence" value="ECO:0007669"/>
    <property type="project" value="InterPro"/>
</dbReference>
<dbReference type="SUPFAM" id="SSF53335">
    <property type="entry name" value="S-adenosyl-L-methionine-dependent methyltransferases"/>
    <property type="match status" value="1"/>
</dbReference>
<evidence type="ECO:0000259" key="1">
    <source>
        <dbReference type="Pfam" id="PF08241"/>
    </source>
</evidence>
<reference evidence="3" key="2">
    <citation type="journal article" date="2016" name="Int. J. Syst. Evol. Microbiol.">
        <title>Caldimicrobium thiodismutans sp. nov., a sulfur-disproportionating bacterium isolated from a hot spring.</title>
        <authorList>
            <person name="Kojima H."/>
            <person name="Umezawa K."/>
            <person name="Fukui M."/>
        </authorList>
    </citation>
    <scope>NUCLEOTIDE SEQUENCE [LARGE SCALE GENOMIC DNA]</scope>
    <source>
        <strain evidence="3">TF1</strain>
    </source>
</reference>
<dbReference type="STRING" id="1653476.THC_0724"/>
<keyword evidence="2" id="KW-0489">Methyltransferase</keyword>
<dbReference type="InterPro" id="IPR050508">
    <property type="entry name" value="Methyltransf_Superfamily"/>
</dbReference>
<dbReference type="InterPro" id="IPR013216">
    <property type="entry name" value="Methyltransf_11"/>
</dbReference>
<dbReference type="Gene3D" id="3.40.50.150">
    <property type="entry name" value="Vaccinia Virus protein VP39"/>
    <property type="match status" value="1"/>
</dbReference>
<dbReference type="CDD" id="cd02440">
    <property type="entry name" value="AdoMet_MTases"/>
    <property type="match status" value="1"/>
</dbReference>
<accession>A0A0U4W1Z4</accession>
<keyword evidence="3" id="KW-1185">Reference proteome</keyword>
<dbReference type="OrthoDB" id="9795634at2"/>
<feature type="domain" description="Methyltransferase type 11" evidence="1">
    <location>
        <begin position="40"/>
        <end position="125"/>
    </location>
</feature>
<protein>
    <submittedName>
        <fullName evidence="2">Methyltransferase</fullName>
    </submittedName>
</protein>
<dbReference type="AlphaFoldDB" id="A0A0U4W1Z4"/>
<dbReference type="PANTHER" id="PTHR42912:SF80">
    <property type="entry name" value="METHYLTRANSFERASE DOMAIN-CONTAINING PROTEIN"/>
    <property type="match status" value="1"/>
</dbReference>
<dbReference type="Pfam" id="PF08241">
    <property type="entry name" value="Methyltransf_11"/>
    <property type="match status" value="1"/>
</dbReference>
<dbReference type="GO" id="GO:0032259">
    <property type="term" value="P:methylation"/>
    <property type="evidence" value="ECO:0007669"/>
    <property type="project" value="UniProtKB-KW"/>
</dbReference>
<sequence length="208" mass="23511">MTSVFNKFSKEYDLWYEKNQAVYISEISAIRPHLISGLSLEVGVGSGRFAEPLKIDFGLDPSFEMLRLAKDRNIKVAKGIAEKLPFKSEIFNVVLLVVTICFLEDPEMALKEVKRVLQPGGRIIVGFVDKDSFLGKIYLAKKEKSIFYREAKFYSVTEVKALLEKTGFKPKLFTQTIFNPLEEITEPQPVKEGYGEGGFVVISAKKVE</sequence>
<dbReference type="KEGG" id="cthi:THC_0724"/>
<dbReference type="EMBL" id="AP014945">
    <property type="protein sequence ID" value="BAU23115.1"/>
    <property type="molecule type" value="Genomic_DNA"/>
</dbReference>
<proteinExistence type="predicted"/>
<keyword evidence="2" id="KW-0808">Transferase</keyword>
<dbReference type="PANTHER" id="PTHR42912">
    <property type="entry name" value="METHYLTRANSFERASE"/>
    <property type="match status" value="1"/>
</dbReference>
<reference evidence="2 3" key="1">
    <citation type="journal article" date="2016" name="Int. J. Syst. Evol. Microbiol.">
        <title>Caldimicrobium thiodismutans sp. nov., a sulfur-disproportionating bacterium isolated from a hot spring, and emended description of the genus Caldimicrobium.</title>
        <authorList>
            <person name="Kojima H."/>
            <person name="Umezawa K."/>
            <person name="Fukui M."/>
        </authorList>
    </citation>
    <scope>NUCLEOTIDE SEQUENCE [LARGE SCALE GENOMIC DNA]</scope>
    <source>
        <strain evidence="2 3">TF1</strain>
    </source>
</reference>
<dbReference type="PATRIC" id="fig|1653476.3.peg.747"/>
<gene>
    <name evidence="2" type="ORF">THC_0724</name>
</gene>
<dbReference type="Proteomes" id="UP000068196">
    <property type="component" value="Chromosome"/>
</dbReference>
<evidence type="ECO:0000313" key="3">
    <source>
        <dbReference type="Proteomes" id="UP000068196"/>
    </source>
</evidence>
<dbReference type="InterPro" id="IPR029063">
    <property type="entry name" value="SAM-dependent_MTases_sf"/>
</dbReference>
<organism evidence="2 3">
    <name type="scientific">Caldimicrobium thiodismutans</name>
    <dbReference type="NCBI Taxonomy" id="1653476"/>
    <lineage>
        <taxon>Bacteria</taxon>
        <taxon>Pseudomonadati</taxon>
        <taxon>Thermodesulfobacteriota</taxon>
        <taxon>Thermodesulfobacteria</taxon>
        <taxon>Thermodesulfobacteriales</taxon>
        <taxon>Thermodesulfobacteriaceae</taxon>
        <taxon>Caldimicrobium</taxon>
    </lineage>
</organism>
<dbReference type="RefSeq" id="WP_068513453.1">
    <property type="nucleotide sequence ID" value="NZ_AP014945.1"/>
</dbReference>
<name>A0A0U4W1Z4_9BACT</name>
<evidence type="ECO:0000313" key="2">
    <source>
        <dbReference type="EMBL" id="BAU23115.1"/>
    </source>
</evidence>